<sequence length="83" mass="9064">MASSSSFSLSFPPFPSPAQYYQQLYGPSSSTCSKEELQNEGLCHRRRFSDLDPKGMNGRTTSKILEPCVPSPDSSISRSVSKG</sequence>
<reference evidence="2 4" key="1">
    <citation type="journal article" date="2011" name="Nature">
        <title>The Medicago genome provides insight into the evolution of rhizobial symbioses.</title>
        <authorList>
            <person name="Young N.D."/>
            <person name="Debelle F."/>
            <person name="Oldroyd G.E."/>
            <person name="Geurts R."/>
            <person name="Cannon S.B."/>
            <person name="Udvardi M.K."/>
            <person name="Benedito V.A."/>
            <person name="Mayer K.F."/>
            <person name="Gouzy J."/>
            <person name="Schoof H."/>
            <person name="Van de Peer Y."/>
            <person name="Proost S."/>
            <person name="Cook D.R."/>
            <person name="Meyers B.C."/>
            <person name="Spannagl M."/>
            <person name="Cheung F."/>
            <person name="De Mita S."/>
            <person name="Krishnakumar V."/>
            <person name="Gundlach H."/>
            <person name="Zhou S."/>
            <person name="Mudge J."/>
            <person name="Bharti A.K."/>
            <person name="Murray J.D."/>
            <person name="Naoumkina M.A."/>
            <person name="Rosen B."/>
            <person name="Silverstein K.A."/>
            <person name="Tang H."/>
            <person name="Rombauts S."/>
            <person name="Zhao P.X."/>
            <person name="Zhou P."/>
            <person name="Barbe V."/>
            <person name="Bardou P."/>
            <person name="Bechner M."/>
            <person name="Bellec A."/>
            <person name="Berger A."/>
            <person name="Berges H."/>
            <person name="Bidwell S."/>
            <person name="Bisseling T."/>
            <person name="Choisne N."/>
            <person name="Couloux A."/>
            <person name="Denny R."/>
            <person name="Deshpande S."/>
            <person name="Dai X."/>
            <person name="Doyle J.J."/>
            <person name="Dudez A.M."/>
            <person name="Farmer A.D."/>
            <person name="Fouteau S."/>
            <person name="Franken C."/>
            <person name="Gibelin C."/>
            <person name="Gish J."/>
            <person name="Goldstein S."/>
            <person name="Gonzalez A.J."/>
            <person name="Green P.J."/>
            <person name="Hallab A."/>
            <person name="Hartog M."/>
            <person name="Hua A."/>
            <person name="Humphray S.J."/>
            <person name="Jeong D.H."/>
            <person name="Jing Y."/>
            <person name="Jocker A."/>
            <person name="Kenton S.M."/>
            <person name="Kim D.J."/>
            <person name="Klee K."/>
            <person name="Lai H."/>
            <person name="Lang C."/>
            <person name="Lin S."/>
            <person name="Macmil S.L."/>
            <person name="Magdelenat G."/>
            <person name="Matthews L."/>
            <person name="McCorrison J."/>
            <person name="Monaghan E.L."/>
            <person name="Mun J.H."/>
            <person name="Najar F.Z."/>
            <person name="Nicholson C."/>
            <person name="Noirot C."/>
            <person name="O'Bleness M."/>
            <person name="Paule C.R."/>
            <person name="Poulain J."/>
            <person name="Prion F."/>
            <person name="Qin B."/>
            <person name="Qu C."/>
            <person name="Retzel E.F."/>
            <person name="Riddle C."/>
            <person name="Sallet E."/>
            <person name="Samain S."/>
            <person name="Samson N."/>
            <person name="Sanders I."/>
            <person name="Saurat O."/>
            <person name="Scarpelli C."/>
            <person name="Schiex T."/>
            <person name="Segurens B."/>
            <person name="Severin A.J."/>
            <person name="Sherrier D.J."/>
            <person name="Shi R."/>
            <person name="Sims S."/>
            <person name="Singer S.R."/>
            <person name="Sinharoy S."/>
            <person name="Sterck L."/>
            <person name="Viollet A."/>
            <person name="Wang B.B."/>
            <person name="Wang K."/>
            <person name="Wang M."/>
            <person name="Wang X."/>
            <person name="Warfsmann J."/>
            <person name="Weissenbach J."/>
            <person name="White D.D."/>
            <person name="White J.D."/>
            <person name="Wiley G.B."/>
            <person name="Wincker P."/>
            <person name="Xing Y."/>
            <person name="Yang L."/>
            <person name="Yao Z."/>
            <person name="Ying F."/>
            <person name="Zhai J."/>
            <person name="Zhou L."/>
            <person name="Zuber A."/>
            <person name="Denarie J."/>
            <person name="Dixon R.A."/>
            <person name="May G.D."/>
            <person name="Schwartz D.C."/>
            <person name="Rogers J."/>
            <person name="Quetier F."/>
            <person name="Town C.D."/>
            <person name="Roe B.A."/>
        </authorList>
    </citation>
    <scope>NUCLEOTIDE SEQUENCE [LARGE SCALE GENOMIC DNA]</scope>
    <source>
        <strain evidence="2">A17</strain>
        <strain evidence="3 4">cv. Jemalong A17</strain>
    </source>
</reference>
<gene>
    <name evidence="2" type="ordered locus">MTR_6g043860</name>
</gene>
<dbReference type="EnsemblPlants" id="KEH26075">
    <property type="protein sequence ID" value="KEH26075"/>
    <property type="gene ID" value="MTR_6g043860"/>
</dbReference>
<evidence type="ECO:0000313" key="4">
    <source>
        <dbReference type="Proteomes" id="UP000002051"/>
    </source>
</evidence>
<protein>
    <submittedName>
        <fullName evidence="2 3">Uncharacterized protein</fullName>
    </submittedName>
</protein>
<evidence type="ECO:0000313" key="3">
    <source>
        <dbReference type="EnsemblPlants" id="KEH26075"/>
    </source>
</evidence>
<dbReference type="AlphaFoldDB" id="A0A072UJQ0"/>
<reference evidence="2 4" key="2">
    <citation type="journal article" date="2014" name="BMC Genomics">
        <title>An improved genome release (version Mt4.0) for the model legume Medicago truncatula.</title>
        <authorList>
            <person name="Tang H."/>
            <person name="Krishnakumar V."/>
            <person name="Bidwell S."/>
            <person name="Rosen B."/>
            <person name="Chan A."/>
            <person name="Zhou S."/>
            <person name="Gentzbittel L."/>
            <person name="Childs K.L."/>
            <person name="Yandell M."/>
            <person name="Gundlach H."/>
            <person name="Mayer K.F."/>
            <person name="Schwartz D.C."/>
            <person name="Town C.D."/>
        </authorList>
    </citation>
    <scope>GENOME REANNOTATION</scope>
    <source>
        <strain evidence="2">A17</strain>
        <strain evidence="3 4">cv. Jemalong A17</strain>
    </source>
</reference>
<dbReference type="EMBL" id="CM001222">
    <property type="protein sequence ID" value="KEH26075.1"/>
    <property type="molecule type" value="Genomic_DNA"/>
</dbReference>
<feature type="compositionally biased region" description="Low complexity" evidence="1">
    <location>
        <begin position="71"/>
        <end position="83"/>
    </location>
</feature>
<organism evidence="2 4">
    <name type="scientific">Medicago truncatula</name>
    <name type="common">Barrel medic</name>
    <name type="synonym">Medicago tribuloides</name>
    <dbReference type="NCBI Taxonomy" id="3880"/>
    <lineage>
        <taxon>Eukaryota</taxon>
        <taxon>Viridiplantae</taxon>
        <taxon>Streptophyta</taxon>
        <taxon>Embryophyta</taxon>
        <taxon>Tracheophyta</taxon>
        <taxon>Spermatophyta</taxon>
        <taxon>Magnoliopsida</taxon>
        <taxon>eudicotyledons</taxon>
        <taxon>Gunneridae</taxon>
        <taxon>Pentapetalae</taxon>
        <taxon>rosids</taxon>
        <taxon>fabids</taxon>
        <taxon>Fabales</taxon>
        <taxon>Fabaceae</taxon>
        <taxon>Papilionoideae</taxon>
        <taxon>50 kb inversion clade</taxon>
        <taxon>NPAAA clade</taxon>
        <taxon>Hologalegina</taxon>
        <taxon>IRL clade</taxon>
        <taxon>Trifolieae</taxon>
        <taxon>Medicago</taxon>
    </lineage>
</organism>
<evidence type="ECO:0000256" key="1">
    <source>
        <dbReference type="SAM" id="MobiDB-lite"/>
    </source>
</evidence>
<accession>A0A072UJQ0</accession>
<dbReference type="HOGENOM" id="CLU_2546085_0_0_1"/>
<name>A0A072UJQ0_MEDTR</name>
<feature type="region of interest" description="Disordered" evidence="1">
    <location>
        <begin position="48"/>
        <end position="83"/>
    </location>
</feature>
<evidence type="ECO:0000313" key="2">
    <source>
        <dbReference type="EMBL" id="KEH26075.1"/>
    </source>
</evidence>
<dbReference type="Proteomes" id="UP000002051">
    <property type="component" value="Chromosome 6"/>
</dbReference>
<reference evidence="3" key="3">
    <citation type="submission" date="2015-04" db="UniProtKB">
        <authorList>
            <consortium name="EnsemblPlants"/>
        </authorList>
    </citation>
    <scope>IDENTIFICATION</scope>
    <source>
        <strain evidence="3">cv. Jemalong A17</strain>
    </source>
</reference>
<proteinExistence type="predicted"/>
<keyword evidence="4" id="KW-1185">Reference proteome</keyword>